<dbReference type="SUPFAM" id="SSF89360">
    <property type="entry name" value="HesB-like domain"/>
    <property type="match status" value="1"/>
</dbReference>
<feature type="region of interest" description="Disordered" evidence="1">
    <location>
        <begin position="89"/>
        <end position="113"/>
    </location>
</feature>
<evidence type="ECO:0000313" key="4">
    <source>
        <dbReference type="Proteomes" id="UP000183615"/>
    </source>
</evidence>
<accession>A0A1J5TN11</accession>
<dbReference type="PANTHER" id="PTHR43011">
    <property type="entry name" value="IRON-SULFUR CLUSTER ASSEMBLY 2 HOMOLOG, MITOCHONDRIAL"/>
    <property type="match status" value="1"/>
</dbReference>
<dbReference type="InterPro" id="IPR035903">
    <property type="entry name" value="HesB-like_dom_sf"/>
</dbReference>
<organism evidence="3 4">
    <name type="scientific">Marine Group III euryarchaeote CG-Epi2</name>
    <dbReference type="NCBI Taxonomy" id="1888996"/>
    <lineage>
        <taxon>Archaea</taxon>
        <taxon>Methanobacteriati</taxon>
        <taxon>Thermoplasmatota</taxon>
        <taxon>Thermoplasmata</taxon>
        <taxon>Candidatus Thermoprofundales</taxon>
    </lineage>
</organism>
<dbReference type="GO" id="GO:0051537">
    <property type="term" value="F:2 iron, 2 sulfur cluster binding"/>
    <property type="evidence" value="ECO:0007669"/>
    <property type="project" value="TreeGrafter"/>
</dbReference>
<dbReference type="EMBL" id="MIYZ01000016">
    <property type="protein sequence ID" value="OIR22354.1"/>
    <property type="molecule type" value="Genomic_DNA"/>
</dbReference>
<dbReference type="GO" id="GO:0005506">
    <property type="term" value="F:iron ion binding"/>
    <property type="evidence" value="ECO:0007669"/>
    <property type="project" value="TreeGrafter"/>
</dbReference>
<evidence type="ECO:0000313" key="3">
    <source>
        <dbReference type="EMBL" id="OIR22354.1"/>
    </source>
</evidence>
<dbReference type="PANTHER" id="PTHR43011:SF1">
    <property type="entry name" value="IRON-SULFUR CLUSTER ASSEMBLY 2 HOMOLOG, MITOCHONDRIAL"/>
    <property type="match status" value="1"/>
</dbReference>
<name>A0A1J5TN11_9ARCH</name>
<evidence type="ECO:0000256" key="1">
    <source>
        <dbReference type="SAM" id="MobiDB-lite"/>
    </source>
</evidence>
<dbReference type="Pfam" id="PF01521">
    <property type="entry name" value="Fe-S_biosyn"/>
    <property type="match status" value="1"/>
</dbReference>
<dbReference type="NCBIfam" id="TIGR00049">
    <property type="entry name" value="iron-sulfur cluster assembly accessory protein"/>
    <property type="match status" value="1"/>
</dbReference>
<dbReference type="Gene3D" id="2.60.300.12">
    <property type="entry name" value="HesB-like domain"/>
    <property type="match status" value="1"/>
</dbReference>
<dbReference type="GO" id="GO:0016226">
    <property type="term" value="P:iron-sulfur cluster assembly"/>
    <property type="evidence" value="ECO:0007669"/>
    <property type="project" value="InterPro"/>
</dbReference>
<dbReference type="InterPro" id="IPR000361">
    <property type="entry name" value="ATAP_core_dom"/>
</dbReference>
<sequence length="113" mass="12087">MISVTEMAAEKINKALTEQEMIGKSLRLGVFPGGCSGGYQYALGFDDQNDNDTTVEANGLKLLVNNEDIEKIKGTEIDYIVTEMGEGFRVNNPNPAPEGKKGECGCGSESSCC</sequence>
<gene>
    <name evidence="3" type="ORF">BET99_04545</name>
</gene>
<dbReference type="AlphaFoldDB" id="A0A1J5TN11"/>
<reference evidence="3 4" key="1">
    <citation type="submission" date="2016-08" db="EMBL/GenBank/DDBJ databases">
        <title>New Insights into Marine Group III Euryarchaeota, from dark to light.</title>
        <authorList>
            <person name="Haro-Moreno J.M."/>
            <person name="Rodriguez-Valera F."/>
            <person name="Lopez-Garcia P."/>
            <person name="Moreira D."/>
            <person name="Martin-Cuadrado A.B."/>
        </authorList>
    </citation>
    <scope>NUCLEOTIDE SEQUENCE [LARGE SCALE GENOMIC DNA]</scope>
    <source>
        <strain evidence="3">CG-Epi2</strain>
    </source>
</reference>
<dbReference type="Proteomes" id="UP000183615">
    <property type="component" value="Unassembled WGS sequence"/>
</dbReference>
<protein>
    <recommendedName>
        <fullName evidence="2">Core domain-containing protein</fullName>
    </recommendedName>
</protein>
<dbReference type="InterPro" id="IPR016092">
    <property type="entry name" value="ATAP"/>
</dbReference>
<dbReference type="GO" id="GO:0051539">
    <property type="term" value="F:4 iron, 4 sulfur cluster binding"/>
    <property type="evidence" value="ECO:0007669"/>
    <property type="project" value="TreeGrafter"/>
</dbReference>
<proteinExistence type="predicted"/>
<comment type="caution">
    <text evidence="3">The sequence shown here is derived from an EMBL/GenBank/DDBJ whole genome shotgun (WGS) entry which is preliminary data.</text>
</comment>
<evidence type="ECO:0000259" key="2">
    <source>
        <dbReference type="Pfam" id="PF01521"/>
    </source>
</evidence>
<feature type="domain" description="Core" evidence="2">
    <location>
        <begin position="2"/>
        <end position="95"/>
    </location>
</feature>